<keyword evidence="3" id="KW-1185">Reference proteome</keyword>
<gene>
    <name evidence="2" type="ORF">GCM10009799_52040</name>
</gene>
<organism evidence="2 3">
    <name type="scientific">Nocardiopsis rhodophaea</name>
    <dbReference type="NCBI Taxonomy" id="280238"/>
    <lineage>
        <taxon>Bacteria</taxon>
        <taxon>Bacillati</taxon>
        <taxon>Actinomycetota</taxon>
        <taxon>Actinomycetes</taxon>
        <taxon>Streptosporangiales</taxon>
        <taxon>Nocardiopsidaceae</taxon>
        <taxon>Nocardiopsis</taxon>
    </lineage>
</organism>
<comment type="caution">
    <text evidence="2">The sequence shown here is derived from an EMBL/GenBank/DDBJ whole genome shotgun (WGS) entry which is preliminary data.</text>
</comment>
<proteinExistence type="predicted"/>
<protein>
    <recommendedName>
        <fullName evidence="4">Transposase</fullName>
    </recommendedName>
</protein>
<dbReference type="EMBL" id="BAAAPC010000039">
    <property type="protein sequence ID" value="GAA2017657.1"/>
    <property type="molecule type" value="Genomic_DNA"/>
</dbReference>
<name>A0ABN2TRZ2_9ACTN</name>
<feature type="region of interest" description="Disordered" evidence="1">
    <location>
        <begin position="1"/>
        <end position="37"/>
    </location>
</feature>
<evidence type="ECO:0000313" key="2">
    <source>
        <dbReference type="EMBL" id="GAA2017657.1"/>
    </source>
</evidence>
<accession>A0ABN2TRZ2</accession>
<evidence type="ECO:0000313" key="3">
    <source>
        <dbReference type="Proteomes" id="UP001501585"/>
    </source>
</evidence>
<sequence>MWNPAHPAASRDGLSCTGQGHNGRSARPINGPTPLKNRGQVRGYRAWYRHITLSMAALVFLVRLRRSLEKGDQNAIRSGVWSP</sequence>
<dbReference type="Proteomes" id="UP001501585">
    <property type="component" value="Unassembled WGS sequence"/>
</dbReference>
<reference evidence="2 3" key="1">
    <citation type="journal article" date="2019" name="Int. J. Syst. Evol. Microbiol.">
        <title>The Global Catalogue of Microorganisms (GCM) 10K type strain sequencing project: providing services to taxonomists for standard genome sequencing and annotation.</title>
        <authorList>
            <consortium name="The Broad Institute Genomics Platform"/>
            <consortium name="The Broad Institute Genome Sequencing Center for Infectious Disease"/>
            <person name="Wu L."/>
            <person name="Ma J."/>
        </authorList>
    </citation>
    <scope>NUCLEOTIDE SEQUENCE [LARGE SCALE GENOMIC DNA]</scope>
    <source>
        <strain evidence="2 3">JCM 15313</strain>
    </source>
</reference>
<evidence type="ECO:0000256" key="1">
    <source>
        <dbReference type="SAM" id="MobiDB-lite"/>
    </source>
</evidence>
<evidence type="ECO:0008006" key="4">
    <source>
        <dbReference type="Google" id="ProtNLM"/>
    </source>
</evidence>